<organism evidence="2 3">
    <name type="scientific">Nocardioides thalensis</name>
    <dbReference type="NCBI Taxonomy" id="1914755"/>
    <lineage>
        <taxon>Bacteria</taxon>
        <taxon>Bacillati</taxon>
        <taxon>Actinomycetota</taxon>
        <taxon>Actinomycetes</taxon>
        <taxon>Propionibacteriales</taxon>
        <taxon>Nocardioidaceae</taxon>
        <taxon>Nocardioides</taxon>
    </lineage>
</organism>
<dbReference type="PANTHER" id="PTHR46401:SF2">
    <property type="entry name" value="GLYCOSYLTRANSFERASE WBBK-RELATED"/>
    <property type="match status" value="1"/>
</dbReference>
<accession>A0A853C9E3</accession>
<dbReference type="RefSeq" id="WP_179669153.1">
    <property type="nucleotide sequence ID" value="NZ_JACCFP010000001.1"/>
</dbReference>
<dbReference type="AlphaFoldDB" id="A0A853C9E3"/>
<name>A0A853C9E3_9ACTN</name>
<dbReference type="Gene3D" id="3.40.50.2000">
    <property type="entry name" value="Glycogen Phosphorylase B"/>
    <property type="match status" value="1"/>
</dbReference>
<reference evidence="2 3" key="1">
    <citation type="submission" date="2020-07" db="EMBL/GenBank/DDBJ databases">
        <title>Sequencing the genomes of 1000 actinobacteria strains.</title>
        <authorList>
            <person name="Klenk H.-P."/>
        </authorList>
    </citation>
    <scope>NUCLEOTIDE SEQUENCE [LARGE SCALE GENOMIC DNA]</scope>
    <source>
        <strain evidence="2 3">DSM 103833</strain>
    </source>
</reference>
<dbReference type="Pfam" id="PF13692">
    <property type="entry name" value="Glyco_trans_1_4"/>
    <property type="match status" value="1"/>
</dbReference>
<sequence length="363" mass="39291">MSAGQESSPAKLSIGVVLPGLSRAPAGGYKVVYDYCNDLAGFGHRVTIYHAPLLAGARNRARPHRERLSDFVRHLGVRRQRPRWHALSGLVMVKNSPRLDVRRIGYHDVLVATAAETAPLVLEAAAASGAAGAYFIQHDEQWVGAEQRGASWRLPLQHIVIAPWLRQISEAHGHRPILVPNAIDTTHFSDEAGERDIAVLAMISDKPFKRPDLVIQAMNRLAADGETCVTFGTIDRPAALDPRVVHHREPSRDLLRRLYASAQVYLCASDAEGWHLPPAEAMASGCSVVSTAIPGVLAYADDVGLFAPVGDGPGLIRHTRALLGDPAQRQDRGARGAALMRSYTPDDAARAFEAALHTARARA</sequence>
<proteinExistence type="predicted"/>
<dbReference type="EMBL" id="JACCFP010000001">
    <property type="protein sequence ID" value="NYJ02843.1"/>
    <property type="molecule type" value="Genomic_DNA"/>
</dbReference>
<dbReference type="Gene3D" id="3.40.50.11090">
    <property type="match status" value="1"/>
</dbReference>
<comment type="caution">
    <text evidence="2">The sequence shown here is derived from an EMBL/GenBank/DDBJ whole genome shotgun (WGS) entry which is preliminary data.</text>
</comment>
<dbReference type="Proteomes" id="UP000530424">
    <property type="component" value="Unassembled WGS sequence"/>
</dbReference>
<dbReference type="GO" id="GO:0016757">
    <property type="term" value="F:glycosyltransferase activity"/>
    <property type="evidence" value="ECO:0007669"/>
    <property type="project" value="TreeGrafter"/>
</dbReference>
<dbReference type="SUPFAM" id="SSF53756">
    <property type="entry name" value="UDP-Glycosyltransferase/glycogen phosphorylase"/>
    <property type="match status" value="1"/>
</dbReference>
<keyword evidence="1 2" id="KW-0808">Transferase</keyword>
<dbReference type="CDD" id="cd03801">
    <property type="entry name" value="GT4_PimA-like"/>
    <property type="match status" value="1"/>
</dbReference>
<gene>
    <name evidence="2" type="ORF">HNR19_003541</name>
</gene>
<keyword evidence="3" id="KW-1185">Reference proteome</keyword>
<dbReference type="PANTHER" id="PTHR46401">
    <property type="entry name" value="GLYCOSYLTRANSFERASE WBBK-RELATED"/>
    <property type="match status" value="1"/>
</dbReference>
<evidence type="ECO:0000256" key="1">
    <source>
        <dbReference type="ARBA" id="ARBA00022679"/>
    </source>
</evidence>
<evidence type="ECO:0000313" key="2">
    <source>
        <dbReference type="EMBL" id="NYJ02843.1"/>
    </source>
</evidence>
<dbReference type="GO" id="GO:0009103">
    <property type="term" value="P:lipopolysaccharide biosynthetic process"/>
    <property type="evidence" value="ECO:0007669"/>
    <property type="project" value="TreeGrafter"/>
</dbReference>
<evidence type="ECO:0000313" key="3">
    <source>
        <dbReference type="Proteomes" id="UP000530424"/>
    </source>
</evidence>
<protein>
    <submittedName>
        <fullName evidence="2">Glycosyltransferase involved in cell wall biosynthesis</fullName>
    </submittedName>
</protein>